<evidence type="ECO:0000256" key="1">
    <source>
        <dbReference type="SAM" id="Phobius"/>
    </source>
</evidence>
<name>A0A1Y4W8Q9_9LACO</name>
<organism evidence="2 3">
    <name type="scientific">Lactobacillus gallinarum</name>
    <dbReference type="NCBI Taxonomy" id="52242"/>
    <lineage>
        <taxon>Bacteria</taxon>
        <taxon>Bacillati</taxon>
        <taxon>Bacillota</taxon>
        <taxon>Bacilli</taxon>
        <taxon>Lactobacillales</taxon>
        <taxon>Lactobacillaceae</taxon>
        <taxon>Lactobacillus</taxon>
    </lineage>
</organism>
<comment type="caution">
    <text evidence="2">The sequence shown here is derived from an EMBL/GenBank/DDBJ whole genome shotgun (WGS) entry which is preliminary data.</text>
</comment>
<feature type="transmembrane region" description="Helical" evidence="1">
    <location>
        <begin position="42"/>
        <end position="59"/>
    </location>
</feature>
<dbReference type="RefSeq" id="WP_087300868.1">
    <property type="nucleotide sequence ID" value="NZ_NFLZ01000001.1"/>
</dbReference>
<gene>
    <name evidence="2" type="ORF">B5E44_00145</name>
</gene>
<protein>
    <submittedName>
        <fullName evidence="2">Uncharacterized protein</fullName>
    </submittedName>
</protein>
<feature type="transmembrane region" description="Helical" evidence="1">
    <location>
        <begin position="71"/>
        <end position="93"/>
    </location>
</feature>
<dbReference type="Proteomes" id="UP000195859">
    <property type="component" value="Unassembled WGS sequence"/>
</dbReference>
<keyword evidence="1" id="KW-0812">Transmembrane</keyword>
<keyword evidence="1" id="KW-1133">Transmembrane helix</keyword>
<feature type="transmembrane region" description="Helical" evidence="1">
    <location>
        <begin position="167"/>
        <end position="186"/>
    </location>
</feature>
<dbReference type="AlphaFoldDB" id="A0A1Y4W8Q9"/>
<evidence type="ECO:0000313" key="3">
    <source>
        <dbReference type="Proteomes" id="UP000195859"/>
    </source>
</evidence>
<reference evidence="3" key="1">
    <citation type="submission" date="2017-04" db="EMBL/GenBank/DDBJ databases">
        <title>Function of individual gut microbiota members based on whole genome sequencing of pure cultures obtained from chicken caecum.</title>
        <authorList>
            <person name="Medvecky M."/>
            <person name="Cejkova D."/>
            <person name="Polansky O."/>
            <person name="Karasova D."/>
            <person name="Kubasova T."/>
            <person name="Cizek A."/>
            <person name="Rychlik I."/>
        </authorList>
    </citation>
    <scope>NUCLEOTIDE SEQUENCE [LARGE SCALE GENOMIC DNA]</scope>
    <source>
        <strain evidence="3">An101</strain>
    </source>
</reference>
<feature type="transmembrane region" description="Helical" evidence="1">
    <location>
        <begin position="100"/>
        <end position="119"/>
    </location>
</feature>
<feature type="transmembrane region" description="Helical" evidence="1">
    <location>
        <begin position="244"/>
        <end position="263"/>
    </location>
</feature>
<accession>A0A1Y4W8Q9</accession>
<dbReference type="EMBL" id="NFLZ01000001">
    <property type="protein sequence ID" value="OUQ78068.1"/>
    <property type="molecule type" value="Genomic_DNA"/>
</dbReference>
<evidence type="ECO:0000313" key="2">
    <source>
        <dbReference type="EMBL" id="OUQ78068.1"/>
    </source>
</evidence>
<keyword evidence="1" id="KW-0472">Membrane</keyword>
<proteinExistence type="predicted"/>
<feature type="transmembrane region" description="Helical" evidence="1">
    <location>
        <begin position="6"/>
        <end position="30"/>
    </location>
</feature>
<sequence length="264" mass="29274">MAIFNIVKVHLATAGLCIVVSILPVLVLAFNWLKKKSAVTRWLAIIIMPAILSVTWYILFHNILCYVSFKLGIIVLFGLILLVMDLPVAVVAIGQMQNWLGRLIAACYFDTVLLSSTAIELKPQGINVLISSGLMAGVAAFLAAMLIAKCWGFSFNPDLKWQKSSNWSNVTFILLLLFCIVFAFWAEFCEKGNNLVEILFKPDFGPLKPTWASFCRALEAGVFEETNRYLTILALIVGFANSKYRVQITVIVSAVVFGLCILLI</sequence>
<feature type="transmembrane region" description="Helical" evidence="1">
    <location>
        <begin position="125"/>
        <end position="147"/>
    </location>
</feature>